<evidence type="ECO:0000256" key="1">
    <source>
        <dbReference type="SAM" id="MobiDB-lite"/>
    </source>
</evidence>
<name>A0A7W3N1S8_9ACTN</name>
<proteinExistence type="predicted"/>
<accession>A0A7W3N1S8</accession>
<dbReference type="RefSeq" id="WP_182707002.1">
    <property type="nucleotide sequence ID" value="NZ_JACJII010000001.1"/>
</dbReference>
<gene>
    <name evidence="2" type="ORF">HNR21_004833</name>
</gene>
<protein>
    <recommendedName>
        <fullName evidence="4">Major capsid protein</fullName>
    </recommendedName>
</protein>
<feature type="region of interest" description="Disordered" evidence="1">
    <location>
        <begin position="79"/>
        <end position="146"/>
    </location>
</feature>
<dbReference type="Proteomes" id="UP000539313">
    <property type="component" value="Unassembled WGS sequence"/>
</dbReference>
<reference evidence="2 3" key="1">
    <citation type="submission" date="2020-08" db="EMBL/GenBank/DDBJ databases">
        <title>Sequencing the genomes of 1000 actinobacteria strains.</title>
        <authorList>
            <person name="Klenk H.-P."/>
        </authorList>
    </citation>
    <scope>NUCLEOTIDE SEQUENCE [LARGE SCALE GENOMIC DNA]</scope>
    <source>
        <strain evidence="2 3">DSM 45823</strain>
    </source>
</reference>
<dbReference type="AlphaFoldDB" id="A0A7W3N1S8"/>
<comment type="caution">
    <text evidence="2">The sequence shown here is derived from an EMBL/GenBank/DDBJ whole genome shotgun (WGS) entry which is preliminary data.</text>
</comment>
<organism evidence="2 3">
    <name type="scientific">Thermomonospora cellulosilytica</name>
    <dbReference type="NCBI Taxonomy" id="1411118"/>
    <lineage>
        <taxon>Bacteria</taxon>
        <taxon>Bacillati</taxon>
        <taxon>Actinomycetota</taxon>
        <taxon>Actinomycetes</taxon>
        <taxon>Streptosporangiales</taxon>
        <taxon>Thermomonosporaceae</taxon>
        <taxon>Thermomonospora</taxon>
    </lineage>
</organism>
<dbReference type="EMBL" id="JACJII010000001">
    <property type="protein sequence ID" value="MBA9005951.1"/>
    <property type="molecule type" value="Genomic_DNA"/>
</dbReference>
<feature type="region of interest" description="Disordered" evidence="1">
    <location>
        <begin position="159"/>
        <end position="185"/>
    </location>
</feature>
<evidence type="ECO:0008006" key="4">
    <source>
        <dbReference type="Google" id="ProtNLM"/>
    </source>
</evidence>
<evidence type="ECO:0000313" key="2">
    <source>
        <dbReference type="EMBL" id="MBA9005951.1"/>
    </source>
</evidence>
<keyword evidence="3" id="KW-1185">Reference proteome</keyword>
<dbReference type="NCBIfam" id="NF033847">
    <property type="entry name" value="MCP_Sipho"/>
    <property type="match status" value="1"/>
</dbReference>
<evidence type="ECO:0000313" key="3">
    <source>
        <dbReference type="Proteomes" id="UP000539313"/>
    </source>
</evidence>
<sequence>MDRFELPDDYTTLTDEELDALLASAVQQFDAKASATTISDRDLADMRQLTAAVKAIRAEKKARLEAAAAAAAEIDELAAEVRGEDDPGDATEPEGENDVEGENDGDAGDGTGEAEGGETTAQEPQPEGEVKEGTVVASTGGPRRAVLDLSRVRARQPRVLPEPTPAGPEITASVDVPGYQPGQPLDMEGVTEGIIRRANALKTAGGGVGLTASYRLPFDKSLIINDSSSGTEGTRAVVLAADQSRLPQGDLVASGGWCAPSETVYSLTSMACPEMLWDLPEIQLARGGLRFFPMPSLDVGAMTWVHTEADDISGATKPCFQIPCPDPVEVRCDAVGVCLESGILTQRHFPELVAHYQRLAMIAHEMRIKQELFTKAVAQSTAVTIPATFGAFSAIFAAVALQAADMTERLSLCESINIEVVFPWWSRGLMLADIARQNGVSACDVSPQCIIDAFARLGVSVQWARGLGPAVPTDIGGATPAADWPAQMRFLIYPAGTFEAGRGGEISLGVIHDSAKFSTNDYTALFSEECVALIARNDEARIVTVPVCPDGRTGEQIGITCPIA</sequence>
<feature type="compositionally biased region" description="Acidic residues" evidence="1">
    <location>
        <begin position="86"/>
        <end position="107"/>
    </location>
</feature>
<dbReference type="InterPro" id="IPR047790">
    <property type="entry name" value="MCP_Sipho"/>
</dbReference>